<dbReference type="InterPro" id="IPR003313">
    <property type="entry name" value="AraC-bd"/>
</dbReference>
<dbReference type="AlphaFoldDB" id="A0A7Y0AYH6"/>
<dbReference type="InterPro" id="IPR037923">
    <property type="entry name" value="HTH-like"/>
</dbReference>
<dbReference type="GO" id="GO:0043565">
    <property type="term" value="F:sequence-specific DNA binding"/>
    <property type="evidence" value="ECO:0007669"/>
    <property type="project" value="InterPro"/>
</dbReference>
<evidence type="ECO:0000256" key="4">
    <source>
        <dbReference type="ARBA" id="ARBA00023163"/>
    </source>
</evidence>
<dbReference type="InterPro" id="IPR020449">
    <property type="entry name" value="Tscrpt_reg_AraC-type_HTH"/>
</dbReference>
<dbReference type="SUPFAM" id="SSF51215">
    <property type="entry name" value="Regulatory protein AraC"/>
    <property type="match status" value="1"/>
</dbReference>
<evidence type="ECO:0000313" key="6">
    <source>
        <dbReference type="EMBL" id="NML75680.1"/>
    </source>
</evidence>
<dbReference type="InterPro" id="IPR009057">
    <property type="entry name" value="Homeodomain-like_sf"/>
</dbReference>
<feature type="domain" description="HTH araC/xylS-type" evidence="5">
    <location>
        <begin position="177"/>
        <end position="275"/>
    </location>
</feature>
<dbReference type="EMBL" id="JABBGK010000003">
    <property type="protein sequence ID" value="NML75680.1"/>
    <property type="molecule type" value="Genomic_DNA"/>
</dbReference>
<dbReference type="PANTHER" id="PTHR46796">
    <property type="entry name" value="HTH-TYPE TRANSCRIPTIONAL ACTIVATOR RHAS-RELATED"/>
    <property type="match status" value="1"/>
</dbReference>
<protein>
    <submittedName>
        <fullName evidence="6">AraC family transcriptional regulator</fullName>
    </submittedName>
</protein>
<dbReference type="GO" id="GO:0003700">
    <property type="term" value="F:DNA-binding transcription factor activity"/>
    <property type="evidence" value="ECO:0007669"/>
    <property type="project" value="InterPro"/>
</dbReference>
<dbReference type="PRINTS" id="PR00032">
    <property type="entry name" value="HTHARAC"/>
</dbReference>
<reference evidence="6 7" key="1">
    <citation type="submission" date="2020-04" db="EMBL/GenBank/DDBJ databases">
        <title>Rhizobium sp. S-51 isolated from soil.</title>
        <authorList>
            <person name="Dahal R.H."/>
        </authorList>
    </citation>
    <scope>NUCLEOTIDE SEQUENCE [LARGE SCALE GENOMIC DNA]</scope>
    <source>
        <strain evidence="6 7">S-51</strain>
    </source>
</reference>
<keyword evidence="1" id="KW-0805">Transcription regulation</keyword>
<keyword evidence="7" id="KW-1185">Reference proteome</keyword>
<sequence>MNDEIYFPVARAEAAFFAYRLLVAGSRRARPADPAITTLFHEQCLILTLSGRGIVDAGRTRSVVTAGDVAWIDTARPYAHHCHGESDIWHYLWISIDGTGIADLHGWLGFREAPVIACGEAAELADQMREILRLARMPDRHVLGTLNVAVAHVLSVIARSRLTLAEKTLSRGDQAMEALVAQVRRDIAADWSVPRMALSAGVSCSQLHRRFLKTFDQSPARWLRQERINLARRYLLSGFEKISTIASRCGYDDPFHFSRDFRVLTGLSPTDYRKSQADGASADRGSSAET</sequence>
<dbReference type="InterPro" id="IPR018060">
    <property type="entry name" value="HTH_AraC"/>
</dbReference>
<proteinExistence type="predicted"/>
<dbReference type="InterPro" id="IPR050204">
    <property type="entry name" value="AraC_XylS_family_regulators"/>
</dbReference>
<keyword evidence="2" id="KW-0238">DNA-binding</keyword>
<name>A0A7Y0AYH6_9HYPH</name>
<organism evidence="6 7">
    <name type="scientific">Rhizobium terricola</name>
    <dbReference type="NCBI Taxonomy" id="2728849"/>
    <lineage>
        <taxon>Bacteria</taxon>
        <taxon>Pseudomonadati</taxon>
        <taxon>Pseudomonadota</taxon>
        <taxon>Alphaproteobacteria</taxon>
        <taxon>Hyphomicrobiales</taxon>
        <taxon>Rhizobiaceae</taxon>
        <taxon>Rhizobium/Agrobacterium group</taxon>
        <taxon>Rhizobium</taxon>
    </lineage>
</organism>
<dbReference type="SMART" id="SM00342">
    <property type="entry name" value="HTH_ARAC"/>
    <property type="match status" value="1"/>
</dbReference>
<keyword evidence="3" id="KW-0010">Activator</keyword>
<dbReference type="Pfam" id="PF02311">
    <property type="entry name" value="AraC_binding"/>
    <property type="match status" value="1"/>
</dbReference>
<evidence type="ECO:0000313" key="7">
    <source>
        <dbReference type="Proteomes" id="UP000541470"/>
    </source>
</evidence>
<keyword evidence="4" id="KW-0804">Transcription</keyword>
<evidence type="ECO:0000256" key="2">
    <source>
        <dbReference type="ARBA" id="ARBA00023125"/>
    </source>
</evidence>
<accession>A0A7Y0AYH6</accession>
<evidence type="ECO:0000256" key="1">
    <source>
        <dbReference type="ARBA" id="ARBA00023015"/>
    </source>
</evidence>
<evidence type="ECO:0000256" key="3">
    <source>
        <dbReference type="ARBA" id="ARBA00023159"/>
    </source>
</evidence>
<gene>
    <name evidence="6" type="ORF">HHL25_16240</name>
</gene>
<dbReference type="PROSITE" id="PS01124">
    <property type="entry name" value="HTH_ARAC_FAMILY_2"/>
    <property type="match status" value="1"/>
</dbReference>
<dbReference type="Pfam" id="PF12833">
    <property type="entry name" value="HTH_18"/>
    <property type="match status" value="1"/>
</dbReference>
<dbReference type="Proteomes" id="UP000541470">
    <property type="component" value="Unassembled WGS sequence"/>
</dbReference>
<comment type="caution">
    <text evidence="6">The sequence shown here is derived from an EMBL/GenBank/DDBJ whole genome shotgun (WGS) entry which is preliminary data.</text>
</comment>
<dbReference type="PANTHER" id="PTHR46796:SF7">
    <property type="entry name" value="ARAC FAMILY TRANSCRIPTIONAL REGULATOR"/>
    <property type="match status" value="1"/>
</dbReference>
<dbReference type="Gene3D" id="1.10.10.60">
    <property type="entry name" value="Homeodomain-like"/>
    <property type="match status" value="2"/>
</dbReference>
<dbReference type="SUPFAM" id="SSF46689">
    <property type="entry name" value="Homeodomain-like"/>
    <property type="match status" value="2"/>
</dbReference>
<dbReference type="Gene3D" id="2.60.120.280">
    <property type="entry name" value="Regulatory protein AraC"/>
    <property type="match status" value="1"/>
</dbReference>
<evidence type="ECO:0000259" key="5">
    <source>
        <dbReference type="PROSITE" id="PS01124"/>
    </source>
</evidence>